<feature type="region of interest" description="Disordered" evidence="1">
    <location>
        <begin position="1"/>
        <end position="21"/>
    </location>
</feature>
<comment type="caution">
    <text evidence="2">The sequence shown here is derived from an EMBL/GenBank/DDBJ whole genome shotgun (WGS) entry which is preliminary data.</text>
</comment>
<proteinExistence type="predicted"/>
<keyword evidence="3" id="KW-1185">Reference proteome</keyword>
<dbReference type="EMBL" id="JBFAKC010000005">
    <property type="protein sequence ID" value="MEV0708565.1"/>
    <property type="molecule type" value="Genomic_DNA"/>
</dbReference>
<sequence length="77" mass="8264">MLVRTSPFERGGDHEGPVGSASFDDALLARKPGNRTAFHLLVLREKHGCSLADAADRLAAAYGRRPDSPAATRIDPH</sequence>
<protein>
    <submittedName>
        <fullName evidence="2">Uncharacterized protein</fullName>
    </submittedName>
</protein>
<organism evidence="2 3">
    <name type="scientific">Nocardia aurea</name>
    <dbReference type="NCBI Taxonomy" id="2144174"/>
    <lineage>
        <taxon>Bacteria</taxon>
        <taxon>Bacillati</taxon>
        <taxon>Actinomycetota</taxon>
        <taxon>Actinomycetes</taxon>
        <taxon>Mycobacteriales</taxon>
        <taxon>Nocardiaceae</taxon>
        <taxon>Nocardia</taxon>
    </lineage>
</organism>
<reference evidence="2 3" key="1">
    <citation type="submission" date="2024-06" db="EMBL/GenBank/DDBJ databases">
        <title>The Natural Products Discovery Center: Release of the First 8490 Sequenced Strains for Exploring Actinobacteria Biosynthetic Diversity.</title>
        <authorList>
            <person name="Kalkreuter E."/>
            <person name="Kautsar S.A."/>
            <person name="Yang D."/>
            <person name="Bader C.D."/>
            <person name="Teijaro C.N."/>
            <person name="Fluegel L."/>
            <person name="Davis C.M."/>
            <person name="Simpson J.R."/>
            <person name="Lauterbach L."/>
            <person name="Steele A.D."/>
            <person name="Gui C."/>
            <person name="Meng S."/>
            <person name="Li G."/>
            <person name="Viehrig K."/>
            <person name="Ye F."/>
            <person name="Su P."/>
            <person name="Kiefer A.F."/>
            <person name="Nichols A."/>
            <person name="Cepeda A.J."/>
            <person name="Yan W."/>
            <person name="Fan B."/>
            <person name="Jiang Y."/>
            <person name="Adhikari A."/>
            <person name="Zheng C.-J."/>
            <person name="Schuster L."/>
            <person name="Cowan T.M."/>
            <person name="Smanski M.J."/>
            <person name="Chevrette M.G."/>
            <person name="De Carvalho L.P.S."/>
            <person name="Shen B."/>
        </authorList>
    </citation>
    <scope>NUCLEOTIDE SEQUENCE [LARGE SCALE GENOMIC DNA]</scope>
    <source>
        <strain evidence="2 3">NPDC050403</strain>
    </source>
</reference>
<dbReference type="RefSeq" id="WP_357783431.1">
    <property type="nucleotide sequence ID" value="NZ_JBFAKC010000005.1"/>
</dbReference>
<accession>A0ABV3FT13</accession>
<evidence type="ECO:0000256" key="1">
    <source>
        <dbReference type="SAM" id="MobiDB-lite"/>
    </source>
</evidence>
<dbReference type="Proteomes" id="UP001551695">
    <property type="component" value="Unassembled WGS sequence"/>
</dbReference>
<evidence type="ECO:0000313" key="3">
    <source>
        <dbReference type="Proteomes" id="UP001551695"/>
    </source>
</evidence>
<name>A0ABV3FT13_9NOCA</name>
<evidence type="ECO:0000313" key="2">
    <source>
        <dbReference type="EMBL" id="MEV0708565.1"/>
    </source>
</evidence>
<gene>
    <name evidence="2" type="ORF">AB0I48_13455</name>
</gene>